<dbReference type="EMBL" id="JYDR01000316">
    <property type="protein sequence ID" value="KRY64676.1"/>
    <property type="molecule type" value="Genomic_DNA"/>
</dbReference>
<comment type="caution">
    <text evidence="2">The sequence shown here is derived from an EMBL/GenBank/DDBJ whole genome shotgun (WGS) entry which is preliminary data.</text>
</comment>
<reference evidence="6 7" key="1">
    <citation type="submission" date="2015-01" db="EMBL/GenBank/DDBJ databases">
        <title>Evolution of Trichinella species and genotypes.</title>
        <authorList>
            <person name="Korhonen P.K."/>
            <person name="Edoardo P."/>
            <person name="Giuseppe L.R."/>
            <person name="Gasser R.B."/>
        </authorList>
    </citation>
    <scope>NUCLEOTIDE SEQUENCE [LARGE SCALE GENOMIC DNA]</scope>
    <source>
        <strain evidence="4">ISS13</strain>
        <strain evidence="2">ISS141</strain>
        <strain evidence="5">ISS176</strain>
    </source>
</reference>
<dbReference type="EMBL" id="JYDV01000083">
    <property type="protein sequence ID" value="KRZ35818.1"/>
    <property type="molecule type" value="Genomic_DNA"/>
</dbReference>
<protein>
    <submittedName>
        <fullName evidence="2">Uncharacterized protein</fullName>
    </submittedName>
</protein>
<evidence type="ECO:0000313" key="4">
    <source>
        <dbReference type="EMBL" id="KRY64676.1"/>
    </source>
</evidence>
<dbReference type="Proteomes" id="UP000054826">
    <property type="component" value="Unassembled WGS sequence"/>
</dbReference>
<dbReference type="AlphaFoldDB" id="A0A0V0XE34"/>
<dbReference type="Proteomes" id="UP000054815">
    <property type="component" value="Unassembled WGS sequence"/>
</dbReference>
<evidence type="ECO:0000313" key="2">
    <source>
        <dbReference type="EMBL" id="KRX86299.1"/>
    </source>
</evidence>
<name>A0A0V0XE34_TRIPS</name>
<evidence type="ECO:0000313" key="6">
    <source>
        <dbReference type="Proteomes" id="UP000054632"/>
    </source>
</evidence>
<accession>A0A0V0XE34</accession>
<evidence type="ECO:0000313" key="5">
    <source>
        <dbReference type="EMBL" id="KRZ35818.1"/>
    </source>
</evidence>
<proteinExistence type="predicted"/>
<dbReference type="STRING" id="6337.A0A0V0XE34"/>
<organism evidence="2 7">
    <name type="scientific">Trichinella pseudospiralis</name>
    <name type="common">Parasitic roundworm</name>
    <dbReference type="NCBI Taxonomy" id="6337"/>
    <lineage>
        <taxon>Eukaryota</taxon>
        <taxon>Metazoa</taxon>
        <taxon>Ecdysozoa</taxon>
        <taxon>Nematoda</taxon>
        <taxon>Enoplea</taxon>
        <taxon>Dorylaimia</taxon>
        <taxon>Trichinellida</taxon>
        <taxon>Trichinellidae</taxon>
        <taxon>Trichinella</taxon>
    </lineage>
</organism>
<dbReference type="EMBL" id="JYDU01000403">
    <property type="protein sequence ID" value="KRX86299.1"/>
    <property type="molecule type" value="Genomic_DNA"/>
</dbReference>
<dbReference type="Proteomes" id="UP000054632">
    <property type="component" value="Unassembled WGS sequence"/>
</dbReference>
<evidence type="ECO:0000313" key="3">
    <source>
        <dbReference type="EMBL" id="KRX86912.1"/>
    </source>
</evidence>
<evidence type="ECO:0000313" key="7">
    <source>
        <dbReference type="Proteomes" id="UP000054815"/>
    </source>
</evidence>
<dbReference type="EMBL" id="JYDU01000415">
    <property type="protein sequence ID" value="KRX86246.1"/>
    <property type="molecule type" value="Genomic_DNA"/>
</dbReference>
<dbReference type="EMBL" id="JYDU01000325">
    <property type="protein sequence ID" value="KRX86912.1"/>
    <property type="molecule type" value="Genomic_DNA"/>
</dbReference>
<gene>
    <name evidence="4" type="ORF">T4A_6570</name>
    <name evidence="5" type="ORF">T4C_10250</name>
    <name evidence="2" type="ORF">T4E_1265</name>
    <name evidence="3" type="ORF">T4E_1340</name>
    <name evidence="1" type="ORF">T4E_8209</name>
</gene>
<evidence type="ECO:0000313" key="1">
    <source>
        <dbReference type="EMBL" id="KRX86246.1"/>
    </source>
</evidence>
<sequence>MVLATAFLPVPQVDAGNSLLEAGAMGNLSSLFHYFWQKWITDDRLPLWWNVHNVNIRTNNHLEGWHNWLNKKVGGNKLGLYKLIHLLKEEQDVMKTLINQLLSRNHVVGSIRQISNMLKSDRMNTPAAGVPWSSFWKL</sequence>